<comment type="function">
    <text evidence="1 11">Catalyzes the NADPH-dependent reduction of ketopantoate into pantoic acid.</text>
</comment>
<dbReference type="InterPro" id="IPR013328">
    <property type="entry name" value="6PGD_dom2"/>
</dbReference>
<dbReference type="RefSeq" id="WP_138184887.1">
    <property type="nucleotide sequence ID" value="NZ_LS992241.1"/>
</dbReference>
<comment type="catalytic activity">
    <reaction evidence="10 11">
        <text>(R)-pantoate + NADP(+) = 2-dehydropantoate + NADPH + H(+)</text>
        <dbReference type="Rhea" id="RHEA:16233"/>
        <dbReference type="ChEBI" id="CHEBI:11561"/>
        <dbReference type="ChEBI" id="CHEBI:15378"/>
        <dbReference type="ChEBI" id="CHEBI:15980"/>
        <dbReference type="ChEBI" id="CHEBI:57783"/>
        <dbReference type="ChEBI" id="CHEBI:58349"/>
        <dbReference type="EC" id="1.1.1.169"/>
    </reaction>
</comment>
<dbReference type="AlphaFoldDB" id="A0A383R6Z6"/>
<evidence type="ECO:0000256" key="10">
    <source>
        <dbReference type="ARBA" id="ARBA00048793"/>
    </source>
</evidence>
<dbReference type="InterPro" id="IPR036291">
    <property type="entry name" value="NAD(P)-bd_dom_sf"/>
</dbReference>
<dbReference type="UniPathway" id="UPA00028">
    <property type="reaction ID" value="UER00004"/>
</dbReference>
<dbReference type="InterPro" id="IPR050838">
    <property type="entry name" value="Ketopantoate_reductase"/>
</dbReference>
<evidence type="ECO:0000256" key="1">
    <source>
        <dbReference type="ARBA" id="ARBA00002919"/>
    </source>
</evidence>
<feature type="domain" description="Ketopantoate reductase N-terminal" evidence="12">
    <location>
        <begin position="4"/>
        <end position="169"/>
    </location>
</feature>
<evidence type="ECO:0000256" key="11">
    <source>
        <dbReference type="RuleBase" id="RU362068"/>
    </source>
</evidence>
<dbReference type="Pfam" id="PF02558">
    <property type="entry name" value="ApbA"/>
    <property type="match status" value="1"/>
</dbReference>
<keyword evidence="7 11" id="KW-0521">NADP</keyword>
<dbReference type="SUPFAM" id="SSF48179">
    <property type="entry name" value="6-phosphogluconate dehydrogenase C-terminal domain-like"/>
    <property type="match status" value="1"/>
</dbReference>
<keyword evidence="8 11" id="KW-0560">Oxidoreductase</keyword>
<dbReference type="GO" id="GO:0008677">
    <property type="term" value="F:2-dehydropantoate 2-reductase activity"/>
    <property type="evidence" value="ECO:0007669"/>
    <property type="project" value="UniProtKB-EC"/>
</dbReference>
<evidence type="ECO:0000256" key="5">
    <source>
        <dbReference type="ARBA" id="ARBA00019465"/>
    </source>
</evidence>
<dbReference type="InterPro" id="IPR013332">
    <property type="entry name" value="KPR_N"/>
</dbReference>
<evidence type="ECO:0000313" key="15">
    <source>
        <dbReference type="Proteomes" id="UP000304148"/>
    </source>
</evidence>
<evidence type="ECO:0000313" key="14">
    <source>
        <dbReference type="EMBL" id="SYX82563.1"/>
    </source>
</evidence>
<evidence type="ECO:0000256" key="8">
    <source>
        <dbReference type="ARBA" id="ARBA00023002"/>
    </source>
</evidence>
<organism evidence="14 15">
    <name type="scientific">Paenibacillus alvei</name>
    <name type="common">Bacillus alvei</name>
    <dbReference type="NCBI Taxonomy" id="44250"/>
    <lineage>
        <taxon>Bacteria</taxon>
        <taxon>Bacillati</taxon>
        <taxon>Bacillota</taxon>
        <taxon>Bacilli</taxon>
        <taxon>Bacillales</taxon>
        <taxon>Paenibacillaceae</taxon>
        <taxon>Paenibacillus</taxon>
    </lineage>
</organism>
<sequence>MVIDIIGGGSLGLLHAAMLMRTRNSIDSSNTKMRMWTRTPKQAELIRSQGIHLEDLDGRQAHIYPVHAYPLAEAGEVLERTGMRASSIWLFVKQTHIDSELLSQLEKFPREQTASLVCYQNGVGHMEALRAIWPHEQLVWAVTTEAAKRVNGNEVVHTGRGQTSIGIWEPAGSRIEQKDLVNSLCLSTKKLLENAGFQTFLSNNIEGMVYQKLLVNVIINPLTAVLRIKNGQLLLQEDRLSLMKELFGEAAAVYRAAHISIDEEKDWERVVQVCRMTSSNSSSMLQDVEAGRRTEIEAITGALIRMADRYEVAVPLHRMMYRLILASCK</sequence>
<evidence type="ECO:0000256" key="2">
    <source>
        <dbReference type="ARBA" id="ARBA00004994"/>
    </source>
</evidence>
<comment type="pathway">
    <text evidence="2 11">Cofactor biosynthesis; (R)-pantothenate biosynthesis; (R)-pantoate from 3-methyl-2-oxobutanoate: step 2/2.</text>
</comment>
<dbReference type="InterPro" id="IPR008927">
    <property type="entry name" value="6-PGluconate_DH-like_C_sf"/>
</dbReference>
<dbReference type="SUPFAM" id="SSF51735">
    <property type="entry name" value="NAD(P)-binding Rossmann-fold domains"/>
    <property type="match status" value="1"/>
</dbReference>
<dbReference type="EMBL" id="LS992241">
    <property type="protein sequence ID" value="SYX82563.1"/>
    <property type="molecule type" value="Genomic_DNA"/>
</dbReference>
<accession>A0A383R6Z6</accession>
<dbReference type="PANTHER" id="PTHR43765">
    <property type="entry name" value="2-DEHYDROPANTOATE 2-REDUCTASE-RELATED"/>
    <property type="match status" value="1"/>
</dbReference>
<protein>
    <recommendedName>
        <fullName evidence="5 11">2-dehydropantoate 2-reductase</fullName>
        <ecNumber evidence="4 11">1.1.1.169</ecNumber>
    </recommendedName>
    <alternativeName>
        <fullName evidence="9 11">Ketopantoate reductase</fullName>
    </alternativeName>
</protein>
<name>A0A383R6Z6_PAEAL</name>
<dbReference type="Gene3D" id="3.40.50.720">
    <property type="entry name" value="NAD(P)-binding Rossmann-like Domain"/>
    <property type="match status" value="1"/>
</dbReference>
<dbReference type="GO" id="GO:0005737">
    <property type="term" value="C:cytoplasm"/>
    <property type="evidence" value="ECO:0007669"/>
    <property type="project" value="TreeGrafter"/>
</dbReference>
<dbReference type="Proteomes" id="UP000304148">
    <property type="component" value="Chromosome"/>
</dbReference>
<keyword evidence="6 11" id="KW-0566">Pantothenate biosynthesis</keyword>
<evidence type="ECO:0000256" key="3">
    <source>
        <dbReference type="ARBA" id="ARBA00007870"/>
    </source>
</evidence>
<evidence type="ECO:0000259" key="12">
    <source>
        <dbReference type="Pfam" id="PF02558"/>
    </source>
</evidence>
<dbReference type="InterPro" id="IPR013752">
    <property type="entry name" value="KPA_reductase"/>
</dbReference>
<evidence type="ECO:0000256" key="9">
    <source>
        <dbReference type="ARBA" id="ARBA00032024"/>
    </source>
</evidence>
<dbReference type="Pfam" id="PF08546">
    <property type="entry name" value="ApbA_C"/>
    <property type="match status" value="1"/>
</dbReference>
<dbReference type="EC" id="1.1.1.169" evidence="4 11"/>
<dbReference type="GO" id="GO:0015940">
    <property type="term" value="P:pantothenate biosynthetic process"/>
    <property type="evidence" value="ECO:0007669"/>
    <property type="project" value="UniProtKB-UniPathway"/>
</dbReference>
<reference evidence="15" key="1">
    <citation type="submission" date="2018-08" db="EMBL/GenBank/DDBJ databases">
        <authorList>
            <person name="Chevrot R."/>
        </authorList>
    </citation>
    <scope>NUCLEOTIDE SEQUENCE [LARGE SCALE GENOMIC DNA]</scope>
</reference>
<dbReference type="InterPro" id="IPR003710">
    <property type="entry name" value="ApbA"/>
</dbReference>
<gene>
    <name evidence="14" type="ORF">PBLR_10985</name>
</gene>
<evidence type="ECO:0000256" key="4">
    <source>
        <dbReference type="ARBA" id="ARBA00013014"/>
    </source>
</evidence>
<evidence type="ECO:0000256" key="7">
    <source>
        <dbReference type="ARBA" id="ARBA00022857"/>
    </source>
</evidence>
<dbReference type="NCBIfam" id="TIGR00745">
    <property type="entry name" value="apbA_panE"/>
    <property type="match status" value="1"/>
</dbReference>
<dbReference type="PANTHER" id="PTHR43765:SF2">
    <property type="entry name" value="2-DEHYDROPANTOATE 2-REDUCTASE"/>
    <property type="match status" value="1"/>
</dbReference>
<dbReference type="FunFam" id="1.10.1040.10:FF:000017">
    <property type="entry name" value="2-dehydropantoate 2-reductase"/>
    <property type="match status" value="1"/>
</dbReference>
<comment type="similarity">
    <text evidence="3 11">Belongs to the ketopantoate reductase family.</text>
</comment>
<feature type="domain" description="Ketopantoate reductase C-terminal" evidence="13">
    <location>
        <begin position="204"/>
        <end position="324"/>
    </location>
</feature>
<dbReference type="Gene3D" id="1.10.1040.10">
    <property type="entry name" value="N-(1-d-carboxylethyl)-l-norvaline Dehydrogenase, domain 2"/>
    <property type="match status" value="1"/>
</dbReference>
<evidence type="ECO:0000256" key="6">
    <source>
        <dbReference type="ARBA" id="ARBA00022655"/>
    </source>
</evidence>
<proteinExistence type="inferred from homology"/>
<evidence type="ECO:0000259" key="13">
    <source>
        <dbReference type="Pfam" id="PF08546"/>
    </source>
</evidence>
<dbReference type="GO" id="GO:0050661">
    <property type="term" value="F:NADP binding"/>
    <property type="evidence" value="ECO:0007669"/>
    <property type="project" value="TreeGrafter"/>
</dbReference>